<dbReference type="Pfam" id="PF03349">
    <property type="entry name" value="Toluene_X"/>
    <property type="match status" value="1"/>
</dbReference>
<evidence type="ECO:0000256" key="2">
    <source>
        <dbReference type="ARBA" id="ARBA00008163"/>
    </source>
</evidence>
<feature type="signal peptide" evidence="8">
    <location>
        <begin position="1"/>
        <end position="32"/>
    </location>
</feature>
<accession>A0A4R7PEU8</accession>
<dbReference type="InterPro" id="IPR005017">
    <property type="entry name" value="OMPP1/FadL/TodX"/>
</dbReference>
<evidence type="ECO:0000256" key="5">
    <source>
        <dbReference type="ARBA" id="ARBA00022729"/>
    </source>
</evidence>
<keyword evidence="6" id="KW-0472">Membrane</keyword>
<keyword evidence="3" id="KW-1134">Transmembrane beta strand</keyword>
<keyword evidence="10" id="KW-1185">Reference proteome</keyword>
<dbReference type="PANTHER" id="PTHR35093:SF8">
    <property type="entry name" value="OUTER MEMBRANE PROTEIN NMB0088-RELATED"/>
    <property type="match status" value="1"/>
</dbReference>
<evidence type="ECO:0000313" key="10">
    <source>
        <dbReference type="Proteomes" id="UP000295341"/>
    </source>
</evidence>
<dbReference type="EMBL" id="SOBT01000008">
    <property type="protein sequence ID" value="TDU32647.1"/>
    <property type="molecule type" value="Genomic_DNA"/>
</dbReference>
<protein>
    <submittedName>
        <fullName evidence="9">Long-chain fatty acid transport protein</fullName>
    </submittedName>
</protein>
<dbReference type="AlphaFoldDB" id="A0A4R7PEU8"/>
<evidence type="ECO:0000256" key="7">
    <source>
        <dbReference type="ARBA" id="ARBA00023237"/>
    </source>
</evidence>
<comment type="similarity">
    <text evidence="2">Belongs to the OmpP1/FadL family.</text>
</comment>
<dbReference type="GO" id="GO:0015483">
    <property type="term" value="F:long-chain fatty acid transporting porin activity"/>
    <property type="evidence" value="ECO:0007669"/>
    <property type="project" value="TreeGrafter"/>
</dbReference>
<name>A0A4R7PEU8_9GAMM</name>
<dbReference type="Proteomes" id="UP000295341">
    <property type="component" value="Unassembled WGS sequence"/>
</dbReference>
<dbReference type="PANTHER" id="PTHR35093">
    <property type="entry name" value="OUTER MEMBRANE PROTEIN NMB0088-RELATED"/>
    <property type="match status" value="1"/>
</dbReference>
<feature type="chain" id="PRO_5020560395" evidence="8">
    <location>
        <begin position="33"/>
        <end position="443"/>
    </location>
</feature>
<comment type="subcellular location">
    <subcellularLocation>
        <location evidence="1">Cell outer membrane</location>
        <topology evidence="1">Multi-pass membrane protein</topology>
    </subcellularLocation>
</comment>
<proteinExistence type="inferred from homology"/>
<evidence type="ECO:0000256" key="4">
    <source>
        <dbReference type="ARBA" id="ARBA00022692"/>
    </source>
</evidence>
<reference evidence="9 10" key="1">
    <citation type="submission" date="2019-03" db="EMBL/GenBank/DDBJ databases">
        <title>Genomic Encyclopedia of Type Strains, Phase IV (KMG-IV): sequencing the most valuable type-strain genomes for metagenomic binning, comparative biology and taxonomic classification.</title>
        <authorList>
            <person name="Goeker M."/>
        </authorList>
    </citation>
    <scope>NUCLEOTIDE SEQUENCE [LARGE SCALE GENOMIC DNA]</scope>
    <source>
        <strain evidence="9 10">DSM 26377</strain>
    </source>
</reference>
<dbReference type="GO" id="GO:0009279">
    <property type="term" value="C:cell outer membrane"/>
    <property type="evidence" value="ECO:0007669"/>
    <property type="project" value="UniProtKB-SubCell"/>
</dbReference>
<keyword evidence="7" id="KW-0998">Cell outer membrane</keyword>
<comment type="caution">
    <text evidence="9">The sequence shown here is derived from an EMBL/GenBank/DDBJ whole genome shotgun (WGS) entry which is preliminary data.</text>
</comment>
<evidence type="ECO:0000256" key="1">
    <source>
        <dbReference type="ARBA" id="ARBA00004571"/>
    </source>
</evidence>
<dbReference type="SUPFAM" id="SSF56935">
    <property type="entry name" value="Porins"/>
    <property type="match status" value="1"/>
</dbReference>
<gene>
    <name evidence="9" type="ORF">DFR24_2047</name>
</gene>
<evidence type="ECO:0000256" key="3">
    <source>
        <dbReference type="ARBA" id="ARBA00022452"/>
    </source>
</evidence>
<sequence length="443" mass="47236">MAKPCVKVVAARHQLAVCALMSGLLSSMSVQAGGGYFLPFYGGETSQMAGTATAIGLDSLAASTNPGKLFAVGNRMDLGTNVALLYRRIEREDGPDPSLNFGTTSDNSIFFVPQGGYARRLGENYALGVAMYANGALNTAYPGDTGVPSSNQNPSACGDRPANFLGGCGKLGVDLSQVIVAPTAAWQFAPGNTLGISPLLAYQRFRAYGLQAFEPLSQNPGNVSNRGFDNAFGLGLRVGWYGEVLPRLTLGAAYATKIHMQRFDRYRGLLAGDGHFDVPANYSVGAAFRATPDWKLALDVQRIEFHEVAALGNSLLNSLQDPQGAPLGSKRGSGFNWRNQTNYRIGTEFTLSPSLSILGGLAYGKVPGDQSIGSVSVNTISPTPTTTASIGFNWWYTPTHEFQFAYTHHFFSTYDGPSALVPGATESVDAHVDVVWIGWAKRF</sequence>
<evidence type="ECO:0000256" key="6">
    <source>
        <dbReference type="ARBA" id="ARBA00023136"/>
    </source>
</evidence>
<evidence type="ECO:0000256" key="8">
    <source>
        <dbReference type="SAM" id="SignalP"/>
    </source>
</evidence>
<evidence type="ECO:0000313" key="9">
    <source>
        <dbReference type="EMBL" id="TDU32647.1"/>
    </source>
</evidence>
<dbReference type="Gene3D" id="2.40.160.60">
    <property type="entry name" value="Outer membrane protein transport protein (OMPP1/FadL/TodX)"/>
    <property type="match status" value="1"/>
</dbReference>
<keyword evidence="5 8" id="KW-0732">Signal</keyword>
<organism evidence="9 10">
    <name type="scientific">Panacagrimonas perspica</name>
    <dbReference type="NCBI Taxonomy" id="381431"/>
    <lineage>
        <taxon>Bacteria</taxon>
        <taxon>Pseudomonadati</taxon>
        <taxon>Pseudomonadota</taxon>
        <taxon>Gammaproteobacteria</taxon>
        <taxon>Nevskiales</taxon>
        <taxon>Nevskiaceae</taxon>
        <taxon>Panacagrimonas</taxon>
    </lineage>
</organism>
<dbReference type="OrthoDB" id="19849at2"/>
<keyword evidence="4" id="KW-0812">Transmembrane</keyword>